<organism evidence="3 4">
    <name type="scientific">Halovenus carboxidivorans</name>
    <dbReference type="NCBI Taxonomy" id="2692199"/>
    <lineage>
        <taxon>Archaea</taxon>
        <taxon>Methanobacteriati</taxon>
        <taxon>Methanobacteriota</taxon>
        <taxon>Stenosarchaea group</taxon>
        <taxon>Halobacteria</taxon>
        <taxon>Halobacteriales</taxon>
        <taxon>Haloarculaceae</taxon>
        <taxon>Halovenus</taxon>
    </lineage>
</organism>
<keyword evidence="4" id="KW-1185">Reference proteome</keyword>
<dbReference type="InterPro" id="IPR030678">
    <property type="entry name" value="Peptide/Ni-bd"/>
</dbReference>
<keyword evidence="1" id="KW-0732">Signal</keyword>
<dbReference type="AlphaFoldDB" id="A0A6B0TA12"/>
<evidence type="ECO:0000313" key="4">
    <source>
        <dbReference type="Proteomes" id="UP000466535"/>
    </source>
</evidence>
<dbReference type="GO" id="GO:0043190">
    <property type="term" value="C:ATP-binding cassette (ABC) transporter complex"/>
    <property type="evidence" value="ECO:0007669"/>
    <property type="project" value="InterPro"/>
</dbReference>
<dbReference type="InterPro" id="IPR000914">
    <property type="entry name" value="SBP_5_dom"/>
</dbReference>
<dbReference type="PANTHER" id="PTHR30290">
    <property type="entry name" value="PERIPLASMIC BINDING COMPONENT OF ABC TRANSPORTER"/>
    <property type="match status" value="1"/>
</dbReference>
<dbReference type="PANTHER" id="PTHR30290:SF38">
    <property type="entry name" value="D,D-DIPEPTIDE-BINDING PERIPLASMIC PROTEIN DDPA-RELATED"/>
    <property type="match status" value="1"/>
</dbReference>
<protein>
    <recommendedName>
        <fullName evidence="2">Solute-binding protein family 5 domain-containing protein</fullName>
    </recommendedName>
</protein>
<dbReference type="EMBL" id="WUUT01000004">
    <property type="protein sequence ID" value="MXR52202.1"/>
    <property type="molecule type" value="Genomic_DNA"/>
</dbReference>
<dbReference type="Gene3D" id="3.40.190.10">
    <property type="entry name" value="Periplasmic binding protein-like II"/>
    <property type="match status" value="1"/>
</dbReference>
<feature type="domain" description="Solute-binding protein family 5" evidence="2">
    <location>
        <begin position="87"/>
        <end position="449"/>
    </location>
</feature>
<dbReference type="CDD" id="cd00995">
    <property type="entry name" value="PBP2_NikA_DppA_OppA_like"/>
    <property type="match status" value="1"/>
</dbReference>
<sequence length="557" mass="61976">MSSDGDQSHVESTRRKVLAAMGGGVSVGLAGCGIFDSESSPSELTVSAGANISTFDPTIIADATSASTVGAFCYEYLVDNNFSLTEWQPSLATSWTQVDDTTFEMQLREGVQFHNGDEMTAEDVRFSVERIRGTVNTAAVDNVDNVEILGDYQIRVNLTNPRGEGLFLTNFGGVPILPSSVDGLSTTPSEDSFSFQDQSLGTGPFELDAFQSEDRLEIVPFDDYWYDGDDYPSTPPWERVTFRIIPEQSSQEEAMQNGELDMIDNPAPFNLGQWDSIDPEPKIGDAVGFDFVSYPVNQSPYNNPKLRRGMTKLIPRSDVIQAVFSDFATPLGGPISPGLGTYFDEERNQELLDNYVGENREEALSLIEEAFNEEGIEPPFDLSFITNVNTTRERWMEVIQQTFDETELFNAELEVQAFDQLVPFLVQGEAAESTDIVGIGWTGGSDPNGHVEQLLASDQHVPAGFNWNLYENEEVDRLITEGKQATETEERIQIYRELETVLANEVPEAFMWTGDAIQVIQPDSFANPDDWQPYPNASFRYWSIYRPNVGKVVEPPE</sequence>
<dbReference type="PIRSF" id="PIRSF002741">
    <property type="entry name" value="MppA"/>
    <property type="match status" value="1"/>
</dbReference>
<dbReference type="RefSeq" id="WP_159764332.1">
    <property type="nucleotide sequence ID" value="NZ_WUUT01000004.1"/>
</dbReference>
<accession>A0A6B0TA12</accession>
<proteinExistence type="predicted"/>
<dbReference type="Gene3D" id="3.10.105.10">
    <property type="entry name" value="Dipeptide-binding Protein, Domain 3"/>
    <property type="match status" value="1"/>
</dbReference>
<dbReference type="Proteomes" id="UP000466535">
    <property type="component" value="Unassembled WGS sequence"/>
</dbReference>
<evidence type="ECO:0000256" key="1">
    <source>
        <dbReference type="ARBA" id="ARBA00022729"/>
    </source>
</evidence>
<reference evidence="3 4" key="1">
    <citation type="submission" date="2019-12" db="EMBL/GenBank/DDBJ databases">
        <title>Isolation and characterization of three novel carbon monoxide-oxidizing members of Halobacteria from salione crusts and soils.</title>
        <authorList>
            <person name="Myers M.R."/>
            <person name="King G.M."/>
        </authorList>
    </citation>
    <scope>NUCLEOTIDE SEQUENCE [LARGE SCALE GENOMIC DNA]</scope>
    <source>
        <strain evidence="3 4">WSH3</strain>
    </source>
</reference>
<dbReference type="OrthoDB" id="194307at2157"/>
<dbReference type="Pfam" id="PF00496">
    <property type="entry name" value="SBP_bac_5"/>
    <property type="match status" value="1"/>
</dbReference>
<dbReference type="GO" id="GO:0042597">
    <property type="term" value="C:periplasmic space"/>
    <property type="evidence" value="ECO:0007669"/>
    <property type="project" value="UniProtKB-ARBA"/>
</dbReference>
<dbReference type="GO" id="GO:0015833">
    <property type="term" value="P:peptide transport"/>
    <property type="evidence" value="ECO:0007669"/>
    <property type="project" value="TreeGrafter"/>
</dbReference>
<dbReference type="InterPro" id="IPR039424">
    <property type="entry name" value="SBP_5"/>
</dbReference>
<comment type="caution">
    <text evidence="3">The sequence shown here is derived from an EMBL/GenBank/DDBJ whole genome shotgun (WGS) entry which is preliminary data.</text>
</comment>
<name>A0A6B0TA12_9EURY</name>
<dbReference type="GO" id="GO:1904680">
    <property type="term" value="F:peptide transmembrane transporter activity"/>
    <property type="evidence" value="ECO:0007669"/>
    <property type="project" value="TreeGrafter"/>
</dbReference>
<gene>
    <name evidence="3" type="ORF">GRX03_11390</name>
</gene>
<dbReference type="SUPFAM" id="SSF53850">
    <property type="entry name" value="Periplasmic binding protein-like II"/>
    <property type="match status" value="1"/>
</dbReference>
<evidence type="ECO:0000259" key="2">
    <source>
        <dbReference type="Pfam" id="PF00496"/>
    </source>
</evidence>
<evidence type="ECO:0000313" key="3">
    <source>
        <dbReference type="EMBL" id="MXR52202.1"/>
    </source>
</evidence>